<dbReference type="RefSeq" id="WP_046511527.1">
    <property type="nucleotide sequence ID" value="NZ_LAYZ01000001.1"/>
</dbReference>
<evidence type="ECO:0000259" key="4">
    <source>
        <dbReference type="Pfam" id="PF01515"/>
    </source>
</evidence>
<evidence type="ECO:0000256" key="2">
    <source>
        <dbReference type="ARBA" id="ARBA00022679"/>
    </source>
</evidence>
<dbReference type="SUPFAM" id="SSF53659">
    <property type="entry name" value="Isocitrate/Isopropylmalate dehydrogenase-like"/>
    <property type="match status" value="1"/>
</dbReference>
<dbReference type="EMBL" id="LAYZ01000001">
    <property type="protein sequence ID" value="KKK35549.1"/>
    <property type="molecule type" value="Genomic_DNA"/>
</dbReference>
<reference evidence="5 6" key="1">
    <citation type="submission" date="2015-04" db="EMBL/GenBank/DDBJ databases">
        <title>Taxonomic description and genome sequence of Salinicoccus sediminis sp. nov., a novel hyper halotolerant bacterium isolated from marine sediment.</title>
        <authorList>
            <person name="Mathan Kumar R."/>
            <person name="Kaur G."/>
            <person name="Kumar N."/>
            <person name="Kumar A."/>
            <person name="Singh N.K."/>
            <person name="Kaur N."/>
            <person name="Mayilraj S."/>
        </authorList>
    </citation>
    <scope>NUCLEOTIDE SEQUENCE [LARGE SCALE GENOMIC DNA]</scope>
    <source>
        <strain evidence="5 6">SV-16</strain>
    </source>
</reference>
<dbReference type="PANTHER" id="PTHR43356:SF2">
    <property type="entry name" value="PHOSPHATE ACETYLTRANSFERASE"/>
    <property type="match status" value="1"/>
</dbReference>
<evidence type="ECO:0000256" key="1">
    <source>
        <dbReference type="ARBA" id="ARBA00005656"/>
    </source>
</evidence>
<keyword evidence="6" id="KW-1185">Reference proteome</keyword>
<protein>
    <submittedName>
        <fullName evidence="5">Phosphate butyryltransferase</fullName>
        <ecNumber evidence="5">2.3.1.19</ecNumber>
    </submittedName>
</protein>
<dbReference type="InterPro" id="IPR002505">
    <property type="entry name" value="PTA_PTB"/>
</dbReference>
<dbReference type="GO" id="GO:0006085">
    <property type="term" value="P:acetyl-CoA biosynthetic process"/>
    <property type="evidence" value="ECO:0007669"/>
    <property type="project" value="UniProtKB-UniPathway"/>
</dbReference>
<dbReference type="InterPro" id="IPR012147">
    <property type="entry name" value="P_Ac_Bu_trans"/>
</dbReference>
<evidence type="ECO:0000313" key="5">
    <source>
        <dbReference type="EMBL" id="KKK35549.1"/>
    </source>
</evidence>
<feature type="domain" description="Phosphate acetyl/butaryl transferase" evidence="4">
    <location>
        <begin position="49"/>
        <end position="293"/>
    </location>
</feature>
<keyword evidence="3 5" id="KW-0012">Acyltransferase</keyword>
<name>A0A0M2SLI9_9STAP</name>
<dbReference type="EC" id="2.3.1.19" evidence="5"/>
<organism evidence="5 6">
    <name type="scientific">Salinicoccus sediminis</name>
    <dbReference type="NCBI Taxonomy" id="1432562"/>
    <lineage>
        <taxon>Bacteria</taxon>
        <taxon>Bacillati</taxon>
        <taxon>Bacillota</taxon>
        <taxon>Bacilli</taxon>
        <taxon>Bacillales</taxon>
        <taxon>Staphylococcaceae</taxon>
        <taxon>Salinicoccus</taxon>
    </lineage>
</organism>
<evidence type="ECO:0000313" key="6">
    <source>
        <dbReference type="Proteomes" id="UP000034287"/>
    </source>
</evidence>
<evidence type="ECO:0000256" key="3">
    <source>
        <dbReference type="ARBA" id="ARBA00023315"/>
    </source>
</evidence>
<dbReference type="Pfam" id="PF01515">
    <property type="entry name" value="PTA_PTB"/>
    <property type="match status" value="1"/>
</dbReference>
<dbReference type="PIRSF" id="PIRSF000428">
    <property type="entry name" value="P_Ac_trans"/>
    <property type="match status" value="1"/>
</dbReference>
<dbReference type="PATRIC" id="fig|1432562.3.peg.327"/>
<dbReference type="GO" id="GO:0050182">
    <property type="term" value="F:phosphate butyryltransferase activity"/>
    <property type="evidence" value="ECO:0007669"/>
    <property type="project" value="UniProtKB-EC"/>
</dbReference>
<comment type="caution">
    <text evidence="5">The sequence shown here is derived from an EMBL/GenBank/DDBJ whole genome shotgun (WGS) entry which is preliminary data.</text>
</comment>
<dbReference type="InterPro" id="IPR050500">
    <property type="entry name" value="Phos_Acetyltrans/Butyryltrans"/>
</dbReference>
<comment type="similarity">
    <text evidence="1">Belongs to the phosphate acetyltransferase and butyryltransferase family.</text>
</comment>
<dbReference type="UniPathway" id="UPA00340">
    <property type="reaction ID" value="UER00459"/>
</dbReference>
<gene>
    <name evidence="5" type="ORF">WN59_01585</name>
</gene>
<dbReference type="STRING" id="1432562.WN59_01585"/>
<accession>A0A0M2SLI9</accession>
<dbReference type="AlphaFoldDB" id="A0A0M2SLI9"/>
<sequence length="297" mass="32345">MKFDEIFVEYKDEMTTLSICKAADMDVLRPVLRLYKETDMRFHLVDDRPRLEEMLRTFDEGLVEDGRVTIHHSASDEEAAAIAVGLTAEGKADILMKGLISTSTILKEVLNKSHGLISGGLLSHTALFDLPNYHKAILLSDAAMNIAPDREQKMTIIQNTAECARKLGMARPKIALLSAVEKVNSKIPSTTDAEAIVKAGRESEPEILIDGPLQYDLAISKKAAEHKNMASEVAGDADILIVHNIDAGNVLYKSLVYSAGARVASVITGASVPIVLTSRADSAEDKYNSIRLAMKVL</sequence>
<dbReference type="Gene3D" id="3.40.718.10">
    <property type="entry name" value="Isopropylmalate Dehydrogenase"/>
    <property type="match status" value="1"/>
</dbReference>
<keyword evidence="2 5" id="KW-0808">Transferase</keyword>
<dbReference type="Proteomes" id="UP000034287">
    <property type="component" value="Unassembled WGS sequence"/>
</dbReference>
<dbReference type="PANTHER" id="PTHR43356">
    <property type="entry name" value="PHOSPHATE ACETYLTRANSFERASE"/>
    <property type="match status" value="1"/>
</dbReference>
<dbReference type="OrthoDB" id="9774179at2"/>
<proteinExistence type="inferred from homology"/>